<dbReference type="AlphaFoldDB" id="A0A6M1S481"/>
<evidence type="ECO:0000313" key="3">
    <source>
        <dbReference type="Proteomes" id="UP000477311"/>
    </source>
</evidence>
<sequence length="178" mass="19265">MGALIVFLLLCASLLGAEGDVRVVTTVRTNDSGSVYTTEVFTRAGQTNLVRTTVTEAGAVQIRIHRFYHSGTPVAIFVAMPHSSGITTEAGSAYSLSFEFDASHKPTSAVIGTKDGVVLDLFRCTNGIFTPVEGAVIQKANAVIRDLKQLFDPEHVRKTSPEDFARAVQDLIEKHKEK</sequence>
<keyword evidence="3" id="KW-1185">Reference proteome</keyword>
<protein>
    <submittedName>
        <fullName evidence="2">Uncharacterized protein</fullName>
    </submittedName>
</protein>
<proteinExistence type="predicted"/>
<feature type="chain" id="PRO_5026722844" evidence="1">
    <location>
        <begin position="18"/>
        <end position="178"/>
    </location>
</feature>
<comment type="caution">
    <text evidence="2">The sequence shown here is derived from an EMBL/GenBank/DDBJ whole genome shotgun (WGS) entry which is preliminary data.</text>
</comment>
<name>A0A6M1S481_9BACT</name>
<feature type="signal peptide" evidence="1">
    <location>
        <begin position="1"/>
        <end position="17"/>
    </location>
</feature>
<evidence type="ECO:0000313" key="2">
    <source>
        <dbReference type="EMBL" id="NGO40100.1"/>
    </source>
</evidence>
<organism evidence="2 3">
    <name type="scientific">Limisphaera ngatamarikiensis</name>
    <dbReference type="NCBI Taxonomy" id="1324935"/>
    <lineage>
        <taxon>Bacteria</taxon>
        <taxon>Pseudomonadati</taxon>
        <taxon>Verrucomicrobiota</taxon>
        <taxon>Verrucomicrobiia</taxon>
        <taxon>Limisphaerales</taxon>
        <taxon>Limisphaeraceae</taxon>
        <taxon>Limisphaera</taxon>
    </lineage>
</organism>
<dbReference type="RefSeq" id="WP_165108413.1">
    <property type="nucleotide sequence ID" value="NZ_JAAKYA010000079.1"/>
</dbReference>
<dbReference type="Proteomes" id="UP000477311">
    <property type="component" value="Unassembled WGS sequence"/>
</dbReference>
<dbReference type="EMBL" id="JAAKYA010000079">
    <property type="protein sequence ID" value="NGO40100.1"/>
    <property type="molecule type" value="Genomic_DNA"/>
</dbReference>
<accession>A0A6M1S481</accession>
<evidence type="ECO:0000256" key="1">
    <source>
        <dbReference type="SAM" id="SignalP"/>
    </source>
</evidence>
<gene>
    <name evidence="2" type="ORF">G4L39_11955</name>
</gene>
<keyword evidence="1" id="KW-0732">Signal</keyword>
<reference evidence="2 3" key="1">
    <citation type="submission" date="2020-02" db="EMBL/GenBank/DDBJ databases">
        <title>Draft genome sequence of Limisphaera ngatamarikiensis NGM72.4T, a thermophilic Verrucomicrobia grouped in subdivision 3.</title>
        <authorList>
            <person name="Carere C.R."/>
            <person name="Steen J."/>
            <person name="Hugenholtz P."/>
            <person name="Stott M.B."/>
        </authorList>
    </citation>
    <scope>NUCLEOTIDE SEQUENCE [LARGE SCALE GENOMIC DNA]</scope>
    <source>
        <strain evidence="2 3">NGM72.4</strain>
    </source>
</reference>